<dbReference type="InterPro" id="IPR050490">
    <property type="entry name" value="Bact_solute-bd_prot1"/>
</dbReference>
<dbReference type="Proteomes" id="UP000269097">
    <property type="component" value="Chromosome"/>
</dbReference>
<dbReference type="RefSeq" id="WP_123039572.1">
    <property type="nucleotide sequence ID" value="NZ_CP033433.1"/>
</dbReference>
<dbReference type="EMBL" id="CP033433">
    <property type="protein sequence ID" value="AYQ71509.1"/>
    <property type="molecule type" value="Genomic_DNA"/>
</dbReference>
<gene>
    <name evidence="3" type="ORF">EAV92_02280</name>
</gene>
<reference evidence="3 4" key="1">
    <citation type="submission" date="2018-10" db="EMBL/GenBank/DDBJ databases">
        <title>Genome Sequence of Cohnella sp.</title>
        <authorList>
            <person name="Srinivasan S."/>
            <person name="Kim M.K."/>
        </authorList>
    </citation>
    <scope>NUCLEOTIDE SEQUENCE [LARGE SCALE GENOMIC DNA]</scope>
    <source>
        <strain evidence="3 4">18JY8-7</strain>
    </source>
</reference>
<sequence length="459" mass="48887">MNLLQRRLSAGLAIVMTVAMLAGCSGKSGGGSAESTMKAEPSAKASASPSSGQAAPSAKPFEGKTINLVTANHPWADAIKPLIPDFEAATGMKVNVQGYFEDQLTQKLTVQFTAGSETPDVFMYRPLQEGKLFFKNGWLQALDDYVNKDPAYDFADISKSAIGTATVDGKLAGIPIISEQEILYYRKDLLEAAGIPVPKTIDELVAAAKKLHDPGKEMYGFVARGQRSPLVTQVSSFLYSEGGDFMNGDKASINTPEALKAFTTYGTLLKDYGPPGVLNMSWPQAFGIFGQGKVAFLTDANSLYKNATDPSKSQVADKVGFAPFPAGAAGSKPYNITSWGLAINAKSVDKDAAWAFIQWATSKEIVLKTQEKGNPGARTSVWDNPQGTTGFPPELVAVIKESVKGGIDHDRPTVINVGEARDAVGEIVQKIITGETNVQPVADKANEALQAVIDKDKNK</sequence>
<feature type="chain" id="PRO_5018079337" evidence="2">
    <location>
        <begin position="22"/>
        <end position="459"/>
    </location>
</feature>
<keyword evidence="2" id="KW-0732">Signal</keyword>
<dbReference type="CDD" id="cd13585">
    <property type="entry name" value="PBP2_TMBP_like"/>
    <property type="match status" value="1"/>
</dbReference>
<dbReference type="PROSITE" id="PS51257">
    <property type="entry name" value="PROKAR_LIPOPROTEIN"/>
    <property type="match status" value="1"/>
</dbReference>
<accession>A0A3G3JVH8</accession>
<dbReference type="InterPro" id="IPR006059">
    <property type="entry name" value="SBP"/>
</dbReference>
<dbReference type="PANTHER" id="PTHR43649">
    <property type="entry name" value="ARABINOSE-BINDING PROTEIN-RELATED"/>
    <property type="match status" value="1"/>
</dbReference>
<dbReference type="KEGG" id="coh:EAV92_02280"/>
<proteinExistence type="predicted"/>
<evidence type="ECO:0000256" key="1">
    <source>
        <dbReference type="SAM" id="MobiDB-lite"/>
    </source>
</evidence>
<evidence type="ECO:0000313" key="3">
    <source>
        <dbReference type="EMBL" id="AYQ71509.1"/>
    </source>
</evidence>
<dbReference type="SUPFAM" id="SSF53850">
    <property type="entry name" value="Periplasmic binding protein-like II"/>
    <property type="match status" value="1"/>
</dbReference>
<evidence type="ECO:0000313" key="4">
    <source>
        <dbReference type="Proteomes" id="UP000269097"/>
    </source>
</evidence>
<dbReference type="Gene3D" id="3.40.190.10">
    <property type="entry name" value="Periplasmic binding protein-like II"/>
    <property type="match status" value="2"/>
</dbReference>
<name>A0A3G3JVH8_9BACL</name>
<protein>
    <submittedName>
        <fullName evidence="3">Sugar ABC transporter substrate-binding protein</fullName>
    </submittedName>
</protein>
<dbReference type="AlphaFoldDB" id="A0A3G3JVH8"/>
<dbReference type="PANTHER" id="PTHR43649:SF12">
    <property type="entry name" value="DIACETYLCHITOBIOSE BINDING PROTEIN DASA"/>
    <property type="match status" value="1"/>
</dbReference>
<evidence type="ECO:0000256" key="2">
    <source>
        <dbReference type="SAM" id="SignalP"/>
    </source>
</evidence>
<feature type="signal peptide" evidence="2">
    <location>
        <begin position="1"/>
        <end position="21"/>
    </location>
</feature>
<organism evidence="3 4">
    <name type="scientific">Cohnella candidum</name>
    <dbReference type="NCBI Taxonomy" id="2674991"/>
    <lineage>
        <taxon>Bacteria</taxon>
        <taxon>Bacillati</taxon>
        <taxon>Bacillota</taxon>
        <taxon>Bacilli</taxon>
        <taxon>Bacillales</taxon>
        <taxon>Paenibacillaceae</taxon>
        <taxon>Cohnella</taxon>
    </lineage>
</organism>
<dbReference type="Pfam" id="PF01547">
    <property type="entry name" value="SBP_bac_1"/>
    <property type="match status" value="1"/>
</dbReference>
<feature type="region of interest" description="Disordered" evidence="1">
    <location>
        <begin position="29"/>
        <end position="59"/>
    </location>
</feature>
<keyword evidence="4" id="KW-1185">Reference proteome</keyword>
<feature type="compositionally biased region" description="Low complexity" evidence="1">
    <location>
        <begin position="38"/>
        <end position="59"/>
    </location>
</feature>